<evidence type="ECO:0000256" key="1">
    <source>
        <dbReference type="SAM" id="MobiDB-lite"/>
    </source>
</evidence>
<evidence type="ECO:0000313" key="3">
    <source>
        <dbReference type="Proteomes" id="UP000271974"/>
    </source>
</evidence>
<dbReference type="AlphaFoldDB" id="A0A3S1BEC8"/>
<feature type="compositionally biased region" description="Basic residues" evidence="1">
    <location>
        <begin position="105"/>
        <end position="118"/>
    </location>
</feature>
<gene>
    <name evidence="2" type="ORF">EGW08_010581</name>
</gene>
<keyword evidence="3" id="KW-1185">Reference proteome</keyword>
<comment type="caution">
    <text evidence="2">The sequence shown here is derived from an EMBL/GenBank/DDBJ whole genome shotgun (WGS) entry which is preliminary data.</text>
</comment>
<dbReference type="Proteomes" id="UP000271974">
    <property type="component" value="Unassembled WGS sequence"/>
</dbReference>
<feature type="region of interest" description="Disordered" evidence="1">
    <location>
        <begin position="8"/>
        <end position="118"/>
    </location>
</feature>
<accession>A0A3S1BEC8</accession>
<dbReference type="EMBL" id="RQTK01000325">
    <property type="protein sequence ID" value="RUS81664.1"/>
    <property type="molecule type" value="Genomic_DNA"/>
</dbReference>
<feature type="compositionally biased region" description="Gly residues" evidence="1">
    <location>
        <begin position="79"/>
        <end position="90"/>
    </location>
</feature>
<reference evidence="2 3" key="1">
    <citation type="submission" date="2019-01" db="EMBL/GenBank/DDBJ databases">
        <title>A draft genome assembly of the solar-powered sea slug Elysia chlorotica.</title>
        <authorList>
            <person name="Cai H."/>
            <person name="Li Q."/>
            <person name="Fang X."/>
            <person name="Li J."/>
            <person name="Curtis N.E."/>
            <person name="Altenburger A."/>
            <person name="Shibata T."/>
            <person name="Feng M."/>
            <person name="Maeda T."/>
            <person name="Schwartz J.A."/>
            <person name="Shigenobu S."/>
            <person name="Lundholm N."/>
            <person name="Nishiyama T."/>
            <person name="Yang H."/>
            <person name="Hasebe M."/>
            <person name="Li S."/>
            <person name="Pierce S.K."/>
            <person name="Wang J."/>
        </authorList>
    </citation>
    <scope>NUCLEOTIDE SEQUENCE [LARGE SCALE GENOMIC DNA]</scope>
    <source>
        <strain evidence="2">EC2010</strain>
        <tissue evidence="2">Whole organism of an adult</tissue>
    </source>
</reference>
<feature type="non-terminal residue" evidence="2">
    <location>
        <position position="118"/>
    </location>
</feature>
<evidence type="ECO:0000313" key="2">
    <source>
        <dbReference type="EMBL" id="RUS81664.1"/>
    </source>
</evidence>
<sequence length="118" mass="12805">MIILLGLSRRHKKTLCKRETEKMSSKPKRDTHKGWNDKERSRSASGSEHSTCVDGKHGHQVYDERRGGRWHKRHSGPAEEGGGLLAGGGSATSDSESGGGAAYVRRSHGSRGHHGTAH</sequence>
<proteinExistence type="predicted"/>
<feature type="compositionally biased region" description="Basic and acidic residues" evidence="1">
    <location>
        <begin position="54"/>
        <end position="67"/>
    </location>
</feature>
<feature type="compositionally biased region" description="Basic and acidic residues" evidence="1">
    <location>
        <begin position="16"/>
        <end position="42"/>
    </location>
</feature>
<protein>
    <submittedName>
        <fullName evidence="2">Uncharacterized protein</fullName>
    </submittedName>
</protein>
<name>A0A3S1BEC8_ELYCH</name>
<organism evidence="2 3">
    <name type="scientific">Elysia chlorotica</name>
    <name type="common">Eastern emerald elysia</name>
    <name type="synonym">Sea slug</name>
    <dbReference type="NCBI Taxonomy" id="188477"/>
    <lineage>
        <taxon>Eukaryota</taxon>
        <taxon>Metazoa</taxon>
        <taxon>Spiralia</taxon>
        <taxon>Lophotrochozoa</taxon>
        <taxon>Mollusca</taxon>
        <taxon>Gastropoda</taxon>
        <taxon>Heterobranchia</taxon>
        <taxon>Euthyneura</taxon>
        <taxon>Panpulmonata</taxon>
        <taxon>Sacoglossa</taxon>
        <taxon>Placobranchoidea</taxon>
        <taxon>Plakobranchidae</taxon>
        <taxon>Elysia</taxon>
    </lineage>
</organism>